<dbReference type="Gene3D" id="3.40.50.10490">
    <property type="entry name" value="Glucose-6-phosphate isomerase like protein, domain 1"/>
    <property type="match status" value="2"/>
</dbReference>
<evidence type="ECO:0000313" key="3">
    <source>
        <dbReference type="EMBL" id="HEF66403.1"/>
    </source>
</evidence>
<organism evidence="3">
    <name type="scientific">Thermomicrobium roseum</name>
    <dbReference type="NCBI Taxonomy" id="500"/>
    <lineage>
        <taxon>Bacteria</taxon>
        <taxon>Pseudomonadati</taxon>
        <taxon>Thermomicrobiota</taxon>
        <taxon>Thermomicrobia</taxon>
        <taxon>Thermomicrobiales</taxon>
        <taxon>Thermomicrobiaceae</taxon>
        <taxon>Thermomicrobium</taxon>
    </lineage>
</organism>
<dbReference type="PROSITE" id="PS51464">
    <property type="entry name" value="SIS"/>
    <property type="match status" value="2"/>
</dbReference>
<feature type="domain" description="SIS" evidence="2">
    <location>
        <begin position="195"/>
        <end position="335"/>
    </location>
</feature>
<dbReference type="CDD" id="cd05009">
    <property type="entry name" value="SIS_GlmS_GlmD_2"/>
    <property type="match status" value="1"/>
</dbReference>
<dbReference type="GO" id="GO:1901135">
    <property type="term" value="P:carbohydrate derivative metabolic process"/>
    <property type="evidence" value="ECO:0007669"/>
    <property type="project" value="InterPro"/>
</dbReference>
<dbReference type="GO" id="GO:0097367">
    <property type="term" value="F:carbohydrate derivative binding"/>
    <property type="evidence" value="ECO:0007669"/>
    <property type="project" value="InterPro"/>
</dbReference>
<dbReference type="AlphaFoldDB" id="A0A7C2B7K5"/>
<dbReference type="EMBL" id="DSJL01000011">
    <property type="protein sequence ID" value="HEF66403.1"/>
    <property type="molecule type" value="Genomic_DNA"/>
</dbReference>
<comment type="caution">
    <text evidence="3">The sequence shown here is derived from an EMBL/GenBank/DDBJ whole genome shotgun (WGS) entry which is preliminary data.</text>
</comment>
<dbReference type="PANTHER" id="PTHR10937:SF8">
    <property type="entry name" value="AMINOTRANSFERASE-RELATED"/>
    <property type="match status" value="1"/>
</dbReference>
<protein>
    <submittedName>
        <fullName evidence="3">SIS domain-containing protein</fullName>
    </submittedName>
</protein>
<gene>
    <name evidence="3" type="ORF">ENP47_12520</name>
</gene>
<dbReference type="InterPro" id="IPR001347">
    <property type="entry name" value="SIS_dom"/>
</dbReference>
<dbReference type="SUPFAM" id="SSF53697">
    <property type="entry name" value="SIS domain"/>
    <property type="match status" value="1"/>
</dbReference>
<keyword evidence="1" id="KW-0677">Repeat</keyword>
<accession>A0A7C2B7K5</accession>
<dbReference type="Pfam" id="PF01380">
    <property type="entry name" value="SIS"/>
    <property type="match status" value="2"/>
</dbReference>
<dbReference type="InterPro" id="IPR035466">
    <property type="entry name" value="GlmS/AgaS_SIS"/>
</dbReference>
<reference evidence="3" key="1">
    <citation type="journal article" date="2020" name="mSystems">
        <title>Genome- and Community-Level Interaction Insights into Carbon Utilization and Element Cycling Functions of Hydrothermarchaeota in Hydrothermal Sediment.</title>
        <authorList>
            <person name="Zhou Z."/>
            <person name="Liu Y."/>
            <person name="Xu W."/>
            <person name="Pan J."/>
            <person name="Luo Z.H."/>
            <person name="Li M."/>
        </authorList>
    </citation>
    <scope>NUCLEOTIDE SEQUENCE [LARGE SCALE GENOMIC DNA]</scope>
    <source>
        <strain evidence="3">SpSt-222</strain>
    </source>
</reference>
<sequence length="345" mass="36662">MSLVEQEVHEQPEVLARLLAEGRPLVQDAAARIRATAPRFVVIAARGSSDNAARYAQYLLGAHNQLTVALATPSLFTFYQRPPALAGSLVVGISQSGHSPDIVAVIAEGRRQGALTLALTNDLASPLARAAELVVPLLAGQERAIAATKTYTAQLFVLAMLSAALRDDPTFWDDLARLPHAVAQTLVLNRELPASVPLLASARHLAVIGRGFNYATAFEIALKLKEVCRLLAEPYSSADFRHGPIALIEPDFPVVIVAPSGAVFADVTALVEELRARRATLAIVSDSEMLLAAADVALPLPSGVPEWLSPLVVVVPGQLLALALARARGLDPDHPRGLQKVTRTL</sequence>
<feature type="domain" description="SIS" evidence="2">
    <location>
        <begin position="29"/>
        <end position="171"/>
    </location>
</feature>
<dbReference type="PANTHER" id="PTHR10937">
    <property type="entry name" value="GLUCOSAMINE--FRUCTOSE-6-PHOSPHATE AMINOTRANSFERASE, ISOMERIZING"/>
    <property type="match status" value="1"/>
</dbReference>
<name>A0A7C2B7K5_THERO</name>
<proteinExistence type="predicted"/>
<dbReference type="InterPro" id="IPR046348">
    <property type="entry name" value="SIS_dom_sf"/>
</dbReference>
<dbReference type="InterPro" id="IPR035490">
    <property type="entry name" value="GlmS/FrlB_SIS"/>
</dbReference>
<evidence type="ECO:0000259" key="2">
    <source>
        <dbReference type="PROSITE" id="PS51464"/>
    </source>
</evidence>
<evidence type="ECO:0000256" key="1">
    <source>
        <dbReference type="ARBA" id="ARBA00022737"/>
    </source>
</evidence>
<dbReference type="CDD" id="cd05008">
    <property type="entry name" value="SIS_GlmS_GlmD_1"/>
    <property type="match status" value="1"/>
</dbReference>